<sequence length="188" mass="20395">MTDALLEPFSVTIDFGTGALAPDPDVLDRRLADLDGYFLADITDPEVGAYTVHEVRVPKSGNNLLSSTTVLAPGKVGDEYFFTKGHFHANRDRAEIYLTLSGEGILVMALEDGRTVTKDMRPGVANYVPGHWAHRSVNTGTTPLVFYAVYIGDAGYDYATIAERGFPVIVVEGNDGPQVQPNPRYVSS</sequence>
<evidence type="ECO:0000313" key="10">
    <source>
        <dbReference type="EMBL" id="CAB4995147.1"/>
    </source>
</evidence>
<gene>
    <name evidence="9" type="ORF">UFOPK3773_00072</name>
    <name evidence="10" type="ORF">UFOPK3992_00305</name>
</gene>
<evidence type="ECO:0000256" key="4">
    <source>
        <dbReference type="ARBA" id="ARBA00022432"/>
    </source>
</evidence>
<keyword evidence="5" id="KW-0479">Metal-binding</keyword>
<feature type="domain" description="Glucose-6-phosphate isomerase prokaryote" evidence="8">
    <location>
        <begin position="61"/>
        <end position="176"/>
    </location>
</feature>
<dbReference type="EC" id="5.3.1.9" evidence="3"/>
<keyword evidence="4" id="KW-0312">Gluconeogenesis</keyword>
<evidence type="ECO:0000256" key="3">
    <source>
        <dbReference type="ARBA" id="ARBA00011952"/>
    </source>
</evidence>
<dbReference type="EMBL" id="CAFBNF010000003">
    <property type="protein sequence ID" value="CAB4927981.1"/>
    <property type="molecule type" value="Genomic_DNA"/>
</dbReference>
<proteinExistence type="inferred from homology"/>
<reference evidence="9" key="1">
    <citation type="submission" date="2020-05" db="EMBL/GenBank/DDBJ databases">
        <authorList>
            <person name="Chiriac C."/>
            <person name="Salcher M."/>
            <person name="Ghai R."/>
            <person name="Kavagutti S V."/>
        </authorList>
    </citation>
    <scope>NUCLEOTIDE SEQUENCE</scope>
</reference>
<dbReference type="CDD" id="cd02218">
    <property type="entry name" value="cupin_PGI"/>
    <property type="match status" value="1"/>
</dbReference>
<evidence type="ECO:0000313" key="9">
    <source>
        <dbReference type="EMBL" id="CAB4927981.1"/>
    </source>
</evidence>
<dbReference type="EMBL" id="CAFBOZ010000028">
    <property type="protein sequence ID" value="CAB4995147.1"/>
    <property type="molecule type" value="Genomic_DNA"/>
</dbReference>
<dbReference type="GO" id="GO:0004347">
    <property type="term" value="F:glucose-6-phosphate isomerase activity"/>
    <property type="evidence" value="ECO:0007669"/>
    <property type="project" value="UniProtKB-EC"/>
</dbReference>
<name>A0A6J7IBH2_9ZZZZ</name>
<dbReference type="UniPathway" id="UPA00109">
    <property type="reaction ID" value="UER00181"/>
</dbReference>
<dbReference type="GO" id="GO:0046872">
    <property type="term" value="F:metal ion binding"/>
    <property type="evidence" value="ECO:0007669"/>
    <property type="project" value="UniProtKB-KW"/>
</dbReference>
<dbReference type="AlphaFoldDB" id="A0A6J7IBH2"/>
<protein>
    <recommendedName>
        <fullName evidence="3">glucose-6-phosphate isomerase</fullName>
        <ecNumber evidence="3">5.3.1.9</ecNumber>
    </recommendedName>
</protein>
<dbReference type="Gene3D" id="2.60.120.10">
    <property type="entry name" value="Jelly Rolls"/>
    <property type="match status" value="1"/>
</dbReference>
<organism evidence="9">
    <name type="scientific">freshwater metagenome</name>
    <dbReference type="NCBI Taxonomy" id="449393"/>
    <lineage>
        <taxon>unclassified sequences</taxon>
        <taxon>metagenomes</taxon>
        <taxon>ecological metagenomes</taxon>
    </lineage>
</organism>
<dbReference type="SUPFAM" id="SSF51182">
    <property type="entry name" value="RmlC-like cupins"/>
    <property type="match status" value="1"/>
</dbReference>
<evidence type="ECO:0000256" key="6">
    <source>
        <dbReference type="ARBA" id="ARBA00023152"/>
    </source>
</evidence>
<dbReference type="Pfam" id="PF06560">
    <property type="entry name" value="GPI"/>
    <property type="match status" value="1"/>
</dbReference>
<comment type="similarity">
    <text evidence="2">Belongs to the archaeal-type GPI family.</text>
</comment>
<dbReference type="PANTHER" id="PTHR35848">
    <property type="entry name" value="OXALATE-BINDING PROTEIN"/>
    <property type="match status" value="1"/>
</dbReference>
<comment type="pathway">
    <text evidence="1">Carbohydrate degradation; glycolysis; D-glyceraldehyde 3-phosphate and glycerone phosphate from D-glucose: step 2/4.</text>
</comment>
<dbReference type="InterPro" id="IPR051610">
    <property type="entry name" value="GPI/OXD"/>
</dbReference>
<dbReference type="GO" id="GO:0005737">
    <property type="term" value="C:cytoplasm"/>
    <property type="evidence" value="ECO:0007669"/>
    <property type="project" value="InterPro"/>
</dbReference>
<dbReference type="InterPro" id="IPR011051">
    <property type="entry name" value="RmlC_Cupin_sf"/>
</dbReference>
<dbReference type="InterPro" id="IPR010551">
    <property type="entry name" value="G6P_isomerase_prok"/>
</dbReference>
<dbReference type="InterPro" id="IPR014710">
    <property type="entry name" value="RmlC-like_jellyroll"/>
</dbReference>
<evidence type="ECO:0000256" key="2">
    <source>
        <dbReference type="ARBA" id="ARBA00006542"/>
    </source>
</evidence>
<comment type="catalytic activity">
    <reaction evidence="7">
        <text>alpha-D-glucose 6-phosphate = beta-D-fructose 6-phosphate</text>
        <dbReference type="Rhea" id="RHEA:11816"/>
        <dbReference type="ChEBI" id="CHEBI:57634"/>
        <dbReference type="ChEBI" id="CHEBI:58225"/>
        <dbReference type="EC" id="5.3.1.9"/>
    </reaction>
</comment>
<dbReference type="GO" id="GO:0006096">
    <property type="term" value="P:glycolytic process"/>
    <property type="evidence" value="ECO:0007669"/>
    <property type="project" value="UniProtKB-UniPathway"/>
</dbReference>
<accession>A0A6J7IBH2</accession>
<evidence type="ECO:0000256" key="1">
    <source>
        <dbReference type="ARBA" id="ARBA00004926"/>
    </source>
</evidence>
<keyword evidence="6" id="KW-0324">Glycolysis</keyword>
<dbReference type="GO" id="GO:0006094">
    <property type="term" value="P:gluconeogenesis"/>
    <property type="evidence" value="ECO:0007669"/>
    <property type="project" value="UniProtKB-KW"/>
</dbReference>
<evidence type="ECO:0000256" key="5">
    <source>
        <dbReference type="ARBA" id="ARBA00022723"/>
    </source>
</evidence>
<evidence type="ECO:0000256" key="7">
    <source>
        <dbReference type="ARBA" id="ARBA00029321"/>
    </source>
</evidence>
<dbReference type="PANTHER" id="PTHR35848:SF6">
    <property type="entry name" value="CUPIN TYPE-2 DOMAIN-CONTAINING PROTEIN"/>
    <property type="match status" value="1"/>
</dbReference>
<evidence type="ECO:0000259" key="8">
    <source>
        <dbReference type="Pfam" id="PF06560"/>
    </source>
</evidence>